<dbReference type="EMBL" id="UGSG01000001">
    <property type="protein sequence ID" value="SUA80465.1"/>
    <property type="molecule type" value="Genomic_DNA"/>
</dbReference>
<sequence>MTIAMPTIPNDARVPLFYGEVDNSMANSGAQTLRRLLIAQVNDDVDLPVSALTLVSRTSEATALGGDGSMLSAMYAKWRQIDQMGEIWVVPVKVEVGQIAKGTIKFTGAATEAGLVSAYVGSTRVSVAVAIGQTAAETATALSGAVNAAFGLPVTATVADATVTLACRWKGETGNDVRLSVNQQGAAANERTPAGLVVEITQPTGGAGTPDIVSTLAQVGDEPFEFIGHPYTDVTTLDGLKDWMSGTIGRWSYAQQLYGHVYSARRGTMGELVPFGRARNDEHISIEGFEPGSPDPVWLWAASFAARTAVFTSADVGRPTQTGEQNGIKPAPAGQRFILNERQSLLTNGIATQTYEGGSVRIERAITTYQRNAYGQPDDSYLDSETMHQIGYSMRRLRSVVTSKFGRYKLADDGTNFGDGVAIVTPKTIRAEMIAVYREMERDGVVENADLFAKYLIVERDANNPNRVNVLFPPDYVNQLRIFALVNQFRLQYPEAA</sequence>
<evidence type="ECO:0000256" key="1">
    <source>
        <dbReference type="ARBA" id="ARBA00008005"/>
    </source>
</evidence>
<comment type="similarity">
    <text evidence="1">Belongs to the myoviridae tail sheath protein family.</text>
</comment>
<dbReference type="PIRSF" id="PIRSF007349">
    <property type="entry name" value="Tsp_L"/>
    <property type="match status" value="1"/>
</dbReference>
<gene>
    <name evidence="4" type="ORF">NCTC13160_03757</name>
</gene>
<feature type="domain" description="Tail sheath protein C-terminal" evidence="3">
    <location>
        <begin position="377"/>
        <end position="489"/>
    </location>
</feature>
<protein>
    <submittedName>
        <fullName evidence="4">Mu-like prophage tail sheath protein gpL</fullName>
    </submittedName>
</protein>
<dbReference type="Pfam" id="PF04984">
    <property type="entry name" value="Phage_sheath_1"/>
    <property type="match status" value="1"/>
</dbReference>
<evidence type="ECO:0000313" key="5">
    <source>
        <dbReference type="Proteomes" id="UP000254573"/>
    </source>
</evidence>
<name>A0A378YTH1_9BURK</name>
<dbReference type="KEGG" id="ppnm:LV28_19025"/>
<organism evidence="4 5">
    <name type="scientific">Pandoraea pnomenusa</name>
    <dbReference type="NCBI Taxonomy" id="93220"/>
    <lineage>
        <taxon>Bacteria</taxon>
        <taxon>Pseudomonadati</taxon>
        <taxon>Pseudomonadota</taxon>
        <taxon>Betaproteobacteria</taxon>
        <taxon>Burkholderiales</taxon>
        <taxon>Burkholderiaceae</taxon>
        <taxon>Pandoraea</taxon>
    </lineage>
</organism>
<dbReference type="OrthoDB" id="5442644at2"/>
<dbReference type="Pfam" id="PF17482">
    <property type="entry name" value="Phage_sheath_1C"/>
    <property type="match status" value="1"/>
</dbReference>
<reference evidence="4 5" key="1">
    <citation type="submission" date="2018-06" db="EMBL/GenBank/DDBJ databases">
        <authorList>
            <consortium name="Pathogen Informatics"/>
            <person name="Doyle S."/>
        </authorList>
    </citation>
    <scope>NUCLEOTIDE SEQUENCE [LARGE SCALE GENOMIC DNA]</scope>
    <source>
        <strain evidence="4 5">NCTC13160</strain>
    </source>
</reference>
<evidence type="ECO:0000259" key="3">
    <source>
        <dbReference type="Pfam" id="PF17482"/>
    </source>
</evidence>
<evidence type="ECO:0000313" key="4">
    <source>
        <dbReference type="EMBL" id="SUA80465.1"/>
    </source>
</evidence>
<dbReference type="AlphaFoldDB" id="A0A378YTH1"/>
<proteinExistence type="inferred from homology"/>
<dbReference type="Proteomes" id="UP000254573">
    <property type="component" value="Unassembled WGS sequence"/>
</dbReference>
<accession>A0A378YTH1</accession>
<feature type="domain" description="Tail sheath protein subtilisin-like" evidence="2">
    <location>
        <begin position="205"/>
        <end position="368"/>
    </location>
</feature>
<dbReference type="InterPro" id="IPR007067">
    <property type="entry name" value="Tail_sheath"/>
</dbReference>
<dbReference type="InterPro" id="IPR020287">
    <property type="entry name" value="Tail_sheath_C"/>
</dbReference>
<evidence type="ECO:0000259" key="2">
    <source>
        <dbReference type="Pfam" id="PF04984"/>
    </source>
</evidence>
<dbReference type="InterPro" id="IPR035089">
    <property type="entry name" value="Phage_sheath_subtilisin"/>
</dbReference>